<organism evidence="3 4">
    <name type="scientific">Oryctolagus cuniculus</name>
    <name type="common">Rabbit</name>
    <dbReference type="NCBI Taxonomy" id="9986"/>
    <lineage>
        <taxon>Eukaryota</taxon>
        <taxon>Metazoa</taxon>
        <taxon>Chordata</taxon>
        <taxon>Craniata</taxon>
        <taxon>Vertebrata</taxon>
        <taxon>Euteleostomi</taxon>
        <taxon>Mammalia</taxon>
        <taxon>Eutheria</taxon>
        <taxon>Euarchontoglires</taxon>
        <taxon>Glires</taxon>
        <taxon>Lagomorpha</taxon>
        <taxon>Leporidae</taxon>
        <taxon>Oryctolagus</taxon>
    </lineage>
</organism>
<keyword evidence="1" id="KW-0175">Coiled coil</keyword>
<feature type="coiled-coil region" evidence="1">
    <location>
        <begin position="219"/>
        <end position="464"/>
    </location>
</feature>
<dbReference type="InterPro" id="IPR031476">
    <property type="entry name" value="DUF4686"/>
</dbReference>
<dbReference type="EMBL" id="AAGW02003037">
    <property type="status" value="NOT_ANNOTATED_CDS"/>
    <property type="molecule type" value="Genomic_DNA"/>
</dbReference>
<name>A0A5F9CSA8_RABIT</name>
<sequence length="691" mass="80262">MLYQEGLSRTPLSRPSEYSACLLVERHILLGKLELVDPKPESQRCKSSNLQKTFLQSHNEDLEKNKTSQNCIERGVEHIAKRLVMAHAEIQRLTDELQEKEKEQSESDSALEKAHLEIEKLKENLIKLKENDAIDLQKAKEHNQRLDEEILTLRNRVRSLDSEKKVLGEMVERLKGAMCESQENKQLGNHSPGKAAGAEQRVQYSLSGEKLKCQQQEEVQQLRQNLHRLQILCNSAEKELQYERGKNSDLKQHNSLLQEESIKMKIELQQAQQKLLDSTKMYSSLTAEWKHCQQKIKELELEGLKQAQSIKAQRTLQERLAQEKSKAASAEEKIVELQQKLEYAQKICLTDTCILKKKQLEEKIKEALENEAKVKQQYQEEQQRRKLLDQDVSELQRQVKTLQDKENRLEITSYQQQSRIQQQEALLKQLENEKRKSDEHMKNNQELSEKLSRLQQEKEVLCEEYGRFLKQVDVHVRNYNRKHHHNKVKLQKVKEDFVQKVELQAERIKQLEHEIGTLQQQMEKERALQDQITAQNDVLLLEKRKLLEQVTEQEEVIHSNKWIITSIQSRALFLDKENKQLQENSLRLTQQISFLERIIRSIKIRGGQETEIPELELLKNILPLPNSSVLGTSLGVGSLQETEDNVSEAAMAAPESLESPSRLKSPKAGQITEASVKETHSTPEQEHKSGL</sequence>
<dbReference type="EMBL" id="AAGW02003032">
    <property type="status" value="NOT_ANNOTATED_CDS"/>
    <property type="molecule type" value="Genomic_DNA"/>
</dbReference>
<reference evidence="3" key="3">
    <citation type="submission" date="2025-09" db="UniProtKB">
        <authorList>
            <consortium name="Ensembl"/>
        </authorList>
    </citation>
    <scope>IDENTIFICATION</scope>
    <source>
        <strain evidence="3">Thorbecke</strain>
    </source>
</reference>
<reference evidence="3 4" key="1">
    <citation type="journal article" date="2011" name="Nature">
        <title>A high-resolution map of human evolutionary constraint using 29 mammals.</title>
        <authorList>
            <person name="Lindblad-Toh K."/>
            <person name="Garber M."/>
            <person name="Zuk O."/>
            <person name="Lin M.F."/>
            <person name="Parker B.J."/>
            <person name="Washietl S."/>
            <person name="Kheradpour P."/>
            <person name="Ernst J."/>
            <person name="Jordan G."/>
            <person name="Mauceli E."/>
            <person name="Ward L.D."/>
            <person name="Lowe C.B."/>
            <person name="Holloway A.K."/>
            <person name="Clamp M."/>
            <person name="Gnerre S."/>
            <person name="Alfoldi J."/>
            <person name="Beal K."/>
            <person name="Chang J."/>
            <person name="Clawson H."/>
            <person name="Cuff J."/>
            <person name="Di Palma F."/>
            <person name="Fitzgerald S."/>
            <person name="Flicek P."/>
            <person name="Guttman M."/>
            <person name="Hubisz M.J."/>
            <person name="Jaffe D.B."/>
            <person name="Jungreis I."/>
            <person name="Kent W.J."/>
            <person name="Kostka D."/>
            <person name="Lara M."/>
            <person name="Martins A.L."/>
            <person name="Massingham T."/>
            <person name="Moltke I."/>
            <person name="Raney B.J."/>
            <person name="Rasmussen M.D."/>
            <person name="Robinson J."/>
            <person name="Stark A."/>
            <person name="Vilella A.J."/>
            <person name="Wen J."/>
            <person name="Xie X."/>
            <person name="Zody M.C."/>
            <person name="Baldwin J."/>
            <person name="Bloom T."/>
            <person name="Chin C.W."/>
            <person name="Heiman D."/>
            <person name="Nicol R."/>
            <person name="Nusbaum C."/>
            <person name="Young S."/>
            <person name="Wilkinson J."/>
            <person name="Worley K.C."/>
            <person name="Kovar C.L."/>
            <person name="Muzny D.M."/>
            <person name="Gibbs R.A."/>
            <person name="Cree A."/>
            <person name="Dihn H.H."/>
            <person name="Fowler G."/>
            <person name="Jhangiani S."/>
            <person name="Joshi V."/>
            <person name="Lee S."/>
            <person name="Lewis L.R."/>
            <person name="Nazareth L.V."/>
            <person name="Okwuonu G."/>
            <person name="Santibanez J."/>
            <person name="Warren W.C."/>
            <person name="Mardis E.R."/>
            <person name="Weinstock G.M."/>
            <person name="Wilson R.K."/>
            <person name="Delehaunty K."/>
            <person name="Dooling D."/>
            <person name="Fronik C."/>
            <person name="Fulton L."/>
            <person name="Fulton B."/>
            <person name="Graves T."/>
            <person name="Minx P."/>
            <person name="Sodergren E."/>
            <person name="Birney E."/>
            <person name="Margulies E.H."/>
            <person name="Herrero J."/>
            <person name="Green E.D."/>
            <person name="Haussler D."/>
            <person name="Siepel A."/>
            <person name="Goldman N."/>
            <person name="Pollard K.S."/>
            <person name="Pedersen J.S."/>
            <person name="Lander E.S."/>
            <person name="Kellis M."/>
        </authorList>
    </citation>
    <scope>NUCLEOTIDE SEQUENCE [LARGE SCALE GENOMIC DNA]</scope>
    <source>
        <strain evidence="3 4">Thorbecke inbred</strain>
    </source>
</reference>
<gene>
    <name evidence="3" type="primary">CCDC30</name>
</gene>
<dbReference type="InterPro" id="IPR052825">
    <property type="entry name" value="CCD-Prefoldin_beta-like"/>
</dbReference>
<dbReference type="EMBL" id="AAGW02003034">
    <property type="status" value="NOT_ANNOTATED_CDS"/>
    <property type="molecule type" value="Genomic_DNA"/>
</dbReference>
<dbReference type="EMBL" id="AAGW02003035">
    <property type="status" value="NOT_ANNOTATED_CDS"/>
    <property type="molecule type" value="Genomic_DNA"/>
</dbReference>
<feature type="compositionally biased region" description="Basic and acidic residues" evidence="2">
    <location>
        <begin position="675"/>
        <end position="691"/>
    </location>
</feature>
<protein>
    <submittedName>
        <fullName evidence="3">Coiled-coil domain containing 30</fullName>
    </submittedName>
</protein>
<feature type="region of interest" description="Disordered" evidence="2">
    <location>
        <begin position="641"/>
        <end position="691"/>
    </location>
</feature>
<evidence type="ECO:0000313" key="3">
    <source>
        <dbReference type="Ensembl" id="ENSOCUP00000036642.1"/>
    </source>
</evidence>
<dbReference type="Proteomes" id="UP000001811">
    <property type="component" value="Chromosome 13"/>
</dbReference>
<evidence type="ECO:0000256" key="2">
    <source>
        <dbReference type="SAM" id="MobiDB-lite"/>
    </source>
</evidence>
<dbReference type="PANTHER" id="PTHR34479">
    <property type="entry name" value="COILED-COIL DOMAIN-CONTAINING PROTEIN 30"/>
    <property type="match status" value="1"/>
</dbReference>
<feature type="coiled-coil region" evidence="1">
    <location>
        <begin position="564"/>
        <end position="598"/>
    </location>
</feature>
<dbReference type="EMBL" id="AAGW02003036">
    <property type="status" value="NOT_ANNOTATED_CDS"/>
    <property type="molecule type" value="Genomic_DNA"/>
</dbReference>
<dbReference type="PANTHER" id="PTHR34479:SF1">
    <property type="entry name" value="COILED-COIL DOMAIN-CONTAINING PROTEIN 30"/>
    <property type="match status" value="1"/>
</dbReference>
<evidence type="ECO:0000313" key="4">
    <source>
        <dbReference type="Proteomes" id="UP000001811"/>
    </source>
</evidence>
<dbReference type="Ensembl" id="ENSOCUT00000034471.1">
    <property type="protein sequence ID" value="ENSOCUP00000036642.1"/>
    <property type="gene ID" value="ENSOCUG00000011428.4"/>
</dbReference>
<dbReference type="AlphaFoldDB" id="A0A5F9CSA8"/>
<evidence type="ECO:0000256" key="1">
    <source>
        <dbReference type="SAM" id="Coils"/>
    </source>
</evidence>
<dbReference type="EMBL" id="AAGW02003038">
    <property type="status" value="NOT_ANNOTATED_CDS"/>
    <property type="molecule type" value="Genomic_DNA"/>
</dbReference>
<feature type="coiled-coil region" evidence="1">
    <location>
        <begin position="83"/>
        <end position="163"/>
    </location>
</feature>
<keyword evidence="4" id="KW-1185">Reference proteome</keyword>
<accession>A0A5F9CSA8</accession>
<dbReference type="Bgee" id="ENSOCUG00000011428">
    <property type="expression patterns" value="Expressed in testis and 16 other cell types or tissues"/>
</dbReference>
<feature type="coiled-coil region" evidence="1">
    <location>
        <begin position="494"/>
        <end position="528"/>
    </location>
</feature>
<dbReference type="Pfam" id="PF15742">
    <property type="entry name" value="DUF4686"/>
    <property type="match status" value="1"/>
</dbReference>
<reference evidence="3" key="2">
    <citation type="submission" date="2025-08" db="UniProtKB">
        <authorList>
            <consortium name="Ensembl"/>
        </authorList>
    </citation>
    <scope>IDENTIFICATION</scope>
    <source>
        <strain evidence="3">Thorbecke</strain>
    </source>
</reference>
<dbReference type="EMBL" id="AAGW02003033">
    <property type="status" value="NOT_ANNOTATED_CDS"/>
    <property type="molecule type" value="Genomic_DNA"/>
</dbReference>
<dbReference type="GeneTree" id="ENSGT00390000007816"/>
<proteinExistence type="predicted"/>